<evidence type="ECO:0000256" key="1">
    <source>
        <dbReference type="SAM" id="MobiDB-lite"/>
    </source>
</evidence>
<dbReference type="OrthoDB" id="2305498at2759"/>
<dbReference type="EMBL" id="JANBPK010001504">
    <property type="protein sequence ID" value="KAJ2922222.1"/>
    <property type="molecule type" value="Genomic_DNA"/>
</dbReference>
<dbReference type="AlphaFoldDB" id="A0A9W8MA13"/>
<feature type="domain" description="Knr4/Smi1-like" evidence="2">
    <location>
        <begin position="137"/>
        <end position="554"/>
    </location>
</feature>
<evidence type="ECO:0000313" key="3">
    <source>
        <dbReference type="EMBL" id="KAJ2922222.1"/>
    </source>
</evidence>
<dbReference type="InterPro" id="IPR037883">
    <property type="entry name" value="Knr4/Smi1-like_sf"/>
</dbReference>
<dbReference type="GO" id="GO:0043332">
    <property type="term" value="C:mating projection tip"/>
    <property type="evidence" value="ECO:0007669"/>
    <property type="project" value="TreeGrafter"/>
</dbReference>
<reference evidence="3" key="1">
    <citation type="submission" date="2022-06" db="EMBL/GenBank/DDBJ databases">
        <title>Genome Sequence of Candolleomyces eurysporus.</title>
        <authorList>
            <person name="Buettner E."/>
        </authorList>
    </citation>
    <scope>NUCLEOTIDE SEQUENCE</scope>
    <source>
        <strain evidence="3">VTCC 930004</strain>
    </source>
</reference>
<dbReference type="InterPro" id="IPR051873">
    <property type="entry name" value="KNR4/SMI1_regulator"/>
</dbReference>
<proteinExistence type="predicted"/>
<keyword evidence="4" id="KW-1185">Reference proteome</keyword>
<dbReference type="SMART" id="SM00860">
    <property type="entry name" value="SMI1_KNR4"/>
    <property type="match status" value="1"/>
</dbReference>
<feature type="non-terminal residue" evidence="3">
    <location>
        <position position="1"/>
    </location>
</feature>
<protein>
    <recommendedName>
        <fullName evidence="2">Knr4/Smi1-like domain-containing protein</fullName>
    </recommendedName>
</protein>
<feature type="compositionally biased region" description="Low complexity" evidence="1">
    <location>
        <begin position="533"/>
        <end position="546"/>
    </location>
</feature>
<feature type="compositionally biased region" description="Low complexity" evidence="1">
    <location>
        <begin position="687"/>
        <end position="699"/>
    </location>
</feature>
<feature type="region of interest" description="Disordered" evidence="1">
    <location>
        <begin position="488"/>
        <end position="699"/>
    </location>
</feature>
<evidence type="ECO:0000259" key="2">
    <source>
        <dbReference type="SMART" id="SM00860"/>
    </source>
</evidence>
<name>A0A9W8MA13_9AGAR</name>
<organism evidence="3 4">
    <name type="scientific">Candolleomyces eurysporus</name>
    <dbReference type="NCBI Taxonomy" id="2828524"/>
    <lineage>
        <taxon>Eukaryota</taxon>
        <taxon>Fungi</taxon>
        <taxon>Dikarya</taxon>
        <taxon>Basidiomycota</taxon>
        <taxon>Agaricomycotina</taxon>
        <taxon>Agaricomycetes</taxon>
        <taxon>Agaricomycetidae</taxon>
        <taxon>Agaricales</taxon>
        <taxon>Agaricineae</taxon>
        <taxon>Psathyrellaceae</taxon>
        <taxon>Candolleomyces</taxon>
    </lineage>
</organism>
<dbReference type="InterPro" id="IPR018958">
    <property type="entry name" value="Knr4/Smi1-like_dom"/>
</dbReference>
<dbReference type="SUPFAM" id="SSF160631">
    <property type="entry name" value="SMI1/KNR4-like"/>
    <property type="match status" value="1"/>
</dbReference>
<feature type="region of interest" description="Disordered" evidence="1">
    <location>
        <begin position="410"/>
        <end position="473"/>
    </location>
</feature>
<dbReference type="Proteomes" id="UP001140091">
    <property type="component" value="Unassembled WGS sequence"/>
</dbReference>
<dbReference type="PANTHER" id="PTHR47432:SF1">
    <property type="entry name" value="CELL WALL ASSEMBLY REGULATOR SMI1"/>
    <property type="match status" value="1"/>
</dbReference>
<feature type="compositionally biased region" description="Polar residues" evidence="1">
    <location>
        <begin position="424"/>
        <end position="446"/>
    </location>
</feature>
<gene>
    <name evidence="3" type="ORF">H1R20_g14866</name>
</gene>
<comment type="caution">
    <text evidence="3">The sequence shown here is derived from an EMBL/GenBank/DDBJ whole genome shotgun (WGS) entry which is preliminary data.</text>
</comment>
<feature type="region of interest" description="Disordered" evidence="1">
    <location>
        <begin position="38"/>
        <end position="66"/>
    </location>
</feature>
<evidence type="ECO:0000313" key="4">
    <source>
        <dbReference type="Proteomes" id="UP001140091"/>
    </source>
</evidence>
<accession>A0A9W8MA13</accession>
<feature type="compositionally biased region" description="Acidic residues" evidence="1">
    <location>
        <begin position="596"/>
        <end position="605"/>
    </location>
</feature>
<sequence>MGWFSDLFSFDNSQRARRRQELSSTHAAFSLPTSSPVFGAHHPDTFNPDALQTPDPERATSPSYTYPPQGTGAYGYIPSPGHSSRQASASLLPTHMNGLHTPLSPQPNYPSLSTTWNRISTWLNREYPELGDTLNYGILPQDLAEIELQFGFPLPPAVRDSYLCVDGQEAESAAGCAEGLFFGLTFLPLEDVLEEWRFWREVDRDPATGANPDLQEIMQSIPPDYIRKVYSNRGWIPLIADKAGNYLGIDLNPGEQGSAGQVIVFGRDFDTKVVLWNGDGPAGWARWLAAFADELEGGEGFEIGDNDYSEGSEDGIGYESYFHDGSGKGAGDAGGDSGAAGGLKLSGEYRGWNVLEAWGDRSLRKWHEAGLLPDYGVQAEEASTSHKASDSIGLGVVDLTQDSGAEVPIPVLAENEPIVPPPKASSSHTSRPSQASNVQTIPTISISKPPAPRPVDLPTENDIASPPESIHSVQDDDLEAGRSHAMREFSEDSALVSPKTRESPNTYAPLRRETSDAISPPPPSLERSALAQTTSTPFSPTSSSTPAVADLLDGSTSNAETALMQPSSPPLPTSTSGGDQSLANGISAPDSKSIDDLNEPSEDDSPSAGIRLVGGGGIVGVATDEITAEPEASVASVSETEPAKDSDTVSPSGTVTPEPETKAKHKKNKSSIVSLKKLALKSRKDSSASTKSVSSALAQ</sequence>
<dbReference type="GO" id="GO:0070880">
    <property type="term" value="P:fungal-type cell wall beta-glucan biosynthetic process"/>
    <property type="evidence" value="ECO:0007669"/>
    <property type="project" value="TreeGrafter"/>
</dbReference>
<dbReference type="Pfam" id="PF09346">
    <property type="entry name" value="SMI1_KNR4"/>
    <property type="match status" value="1"/>
</dbReference>
<dbReference type="PANTHER" id="PTHR47432">
    <property type="entry name" value="CELL WALL ASSEMBLY REGULATOR SMI1"/>
    <property type="match status" value="1"/>
</dbReference>